<comment type="caution">
    <text evidence="1">The sequence shown here is derived from an EMBL/GenBank/DDBJ whole genome shotgun (WGS) entry which is preliminary data.</text>
</comment>
<dbReference type="Proteomes" id="UP000295662">
    <property type="component" value="Unassembled WGS sequence"/>
</dbReference>
<keyword evidence="2" id="KW-1185">Reference proteome</keyword>
<proteinExistence type="predicted"/>
<name>A0A4R7RLB6_9BACT</name>
<evidence type="ECO:0000313" key="2">
    <source>
        <dbReference type="Proteomes" id="UP000295662"/>
    </source>
</evidence>
<accession>A0A4R7RLB6</accession>
<dbReference type="AlphaFoldDB" id="A0A4R7RLB6"/>
<evidence type="ECO:0000313" key="1">
    <source>
        <dbReference type="EMBL" id="TDU62488.1"/>
    </source>
</evidence>
<reference evidence="1 2" key="1">
    <citation type="submission" date="2019-03" db="EMBL/GenBank/DDBJ databases">
        <title>Genomic Encyclopedia of Archaeal and Bacterial Type Strains, Phase II (KMG-II): from individual species to whole genera.</title>
        <authorList>
            <person name="Goeker M."/>
        </authorList>
    </citation>
    <scope>NUCLEOTIDE SEQUENCE [LARGE SCALE GENOMIC DNA]</scope>
    <source>
        <strain evidence="1 2">ATCC 25309</strain>
    </source>
</reference>
<dbReference type="EMBL" id="SOCA01000021">
    <property type="protein sequence ID" value="TDU62488.1"/>
    <property type="molecule type" value="Genomic_DNA"/>
</dbReference>
<organism evidence="1 2">
    <name type="scientific">Prosthecobacter fusiformis</name>
    <dbReference type="NCBI Taxonomy" id="48464"/>
    <lineage>
        <taxon>Bacteria</taxon>
        <taxon>Pseudomonadati</taxon>
        <taxon>Verrucomicrobiota</taxon>
        <taxon>Verrucomicrobiia</taxon>
        <taxon>Verrucomicrobiales</taxon>
        <taxon>Verrucomicrobiaceae</taxon>
        <taxon>Prosthecobacter</taxon>
    </lineage>
</organism>
<sequence length="77" mass="8448">MKVRLWVISRVIKNCSASLVPGSSQKFDEAFVNHFGACFGGDVAAEIDSQFTGDFEVIRCPGVAGLEPGKQTWRQRT</sequence>
<gene>
    <name evidence="1" type="ORF">EI77_04712</name>
</gene>
<protein>
    <submittedName>
        <fullName evidence="1">Uncharacterized protein</fullName>
    </submittedName>
</protein>